<feature type="transmembrane region" description="Helical" evidence="12">
    <location>
        <begin position="241"/>
        <end position="264"/>
    </location>
</feature>
<dbReference type="RefSeq" id="XP_019622615.1">
    <property type="nucleotide sequence ID" value="XM_019767056.1"/>
</dbReference>
<feature type="domain" description="Ig-like" evidence="14">
    <location>
        <begin position="3"/>
        <end position="107"/>
    </location>
</feature>
<dbReference type="GO" id="GO:0009897">
    <property type="term" value="C:external side of plasma membrane"/>
    <property type="evidence" value="ECO:0007669"/>
    <property type="project" value="TreeGrafter"/>
</dbReference>
<gene>
    <name evidence="16" type="primary">LOC109468732</name>
</gene>
<dbReference type="Pfam" id="PF08205">
    <property type="entry name" value="C2-set_2"/>
    <property type="match status" value="1"/>
</dbReference>
<proteinExistence type="predicted"/>
<evidence type="ECO:0000256" key="10">
    <source>
        <dbReference type="ARBA" id="ARBA00023319"/>
    </source>
</evidence>
<dbReference type="InterPro" id="IPR003599">
    <property type="entry name" value="Ig_sub"/>
</dbReference>
<evidence type="ECO:0000256" key="2">
    <source>
        <dbReference type="ARBA" id="ARBA00022475"/>
    </source>
</evidence>
<evidence type="ECO:0000259" key="14">
    <source>
        <dbReference type="PROSITE" id="PS50835"/>
    </source>
</evidence>
<evidence type="ECO:0000256" key="3">
    <source>
        <dbReference type="ARBA" id="ARBA00022692"/>
    </source>
</evidence>
<feature type="chain" id="PRO_5027560289" evidence="13">
    <location>
        <begin position="21"/>
        <end position="380"/>
    </location>
</feature>
<evidence type="ECO:0000256" key="12">
    <source>
        <dbReference type="SAM" id="Phobius"/>
    </source>
</evidence>
<dbReference type="AlphaFoldDB" id="A0A6P4Y139"/>
<dbReference type="KEGG" id="bbel:109468732"/>
<evidence type="ECO:0000313" key="15">
    <source>
        <dbReference type="Proteomes" id="UP000515135"/>
    </source>
</evidence>
<dbReference type="PROSITE" id="PS50835">
    <property type="entry name" value="IG_LIKE"/>
    <property type="match status" value="2"/>
</dbReference>
<evidence type="ECO:0000256" key="4">
    <source>
        <dbReference type="ARBA" id="ARBA00022729"/>
    </source>
</evidence>
<name>A0A6P4Y139_BRABE</name>
<keyword evidence="10" id="KW-0393">Immunoglobulin domain</keyword>
<dbReference type="GO" id="GO:0071222">
    <property type="term" value="P:cellular response to lipopolysaccharide"/>
    <property type="evidence" value="ECO:0007669"/>
    <property type="project" value="TreeGrafter"/>
</dbReference>
<sequence>MLPQIVFLSAFLARIEPGAGQRFTRETLTGSDVILPCDDGAGNPKTLAWTVNINGNDRILLLVSSGVLNNRPPPVSYSGRLNLDGTKDLLLKDATISDEGEYRCKVSPYRLYADTLVTLKVYAQPKAPNITVYPEDVATGDVPVGTNVNLSCTAAGGRPAANIAWTITPNRLAHTEPSLSTTEGPDGLWDVTSSISFVMTGNRVTYGIRCDVTGPGPITNQSATLVLTSGPDTAQQLSTGAAAGVAVGVIAGVIIVVILVLFFVRYVTGPTFGDTRSFEGGFVNFRMSFSRHSREKSELSNKSDVQPTAPPTDASPNRRQQNHQEARWQSHRKPRPQPQDLPPGTDPSMFTSTPRDQTYENYIKWSPSFVLYSKESSVQV</sequence>
<keyword evidence="9" id="KW-0325">Glycoprotein</keyword>
<keyword evidence="2" id="KW-1003">Cell membrane</keyword>
<evidence type="ECO:0000256" key="7">
    <source>
        <dbReference type="ARBA" id="ARBA00023157"/>
    </source>
</evidence>
<keyword evidence="5 12" id="KW-1133">Transmembrane helix</keyword>
<feature type="domain" description="Ig-like" evidence="14">
    <location>
        <begin position="128"/>
        <end position="226"/>
    </location>
</feature>
<dbReference type="OrthoDB" id="9942764at2759"/>
<keyword evidence="6 12" id="KW-0472">Membrane</keyword>
<dbReference type="InterPro" id="IPR051713">
    <property type="entry name" value="T-cell_Activation_Regulation"/>
</dbReference>
<evidence type="ECO:0000256" key="8">
    <source>
        <dbReference type="ARBA" id="ARBA00023170"/>
    </source>
</evidence>
<protein>
    <submittedName>
        <fullName evidence="16">Nectin-4-like</fullName>
    </submittedName>
</protein>
<feature type="region of interest" description="Disordered" evidence="11">
    <location>
        <begin position="294"/>
        <end position="355"/>
    </location>
</feature>
<dbReference type="SUPFAM" id="SSF48726">
    <property type="entry name" value="Immunoglobulin"/>
    <property type="match status" value="2"/>
</dbReference>
<dbReference type="InterPro" id="IPR013162">
    <property type="entry name" value="CD80_C2-set"/>
</dbReference>
<evidence type="ECO:0000313" key="16">
    <source>
        <dbReference type="RefSeq" id="XP_019622615.1"/>
    </source>
</evidence>
<keyword evidence="15" id="KW-1185">Reference proteome</keyword>
<keyword evidence="8" id="KW-0675">Receptor</keyword>
<dbReference type="PANTHER" id="PTHR25466">
    <property type="entry name" value="T-LYMPHOCYTE ACTIVATION ANTIGEN"/>
    <property type="match status" value="1"/>
</dbReference>
<evidence type="ECO:0000256" key="13">
    <source>
        <dbReference type="SAM" id="SignalP"/>
    </source>
</evidence>
<reference evidence="16" key="1">
    <citation type="submission" date="2025-08" db="UniProtKB">
        <authorList>
            <consortium name="RefSeq"/>
        </authorList>
    </citation>
    <scope>IDENTIFICATION</scope>
    <source>
        <tissue evidence="16">Gonad</tissue>
    </source>
</reference>
<dbReference type="GeneID" id="109468732"/>
<evidence type="ECO:0000256" key="11">
    <source>
        <dbReference type="SAM" id="MobiDB-lite"/>
    </source>
</evidence>
<keyword evidence="4 13" id="KW-0732">Signal</keyword>
<dbReference type="PANTHER" id="PTHR25466:SF9">
    <property type="entry name" value="FIBRONECTIN TYPE-III DOMAIN-CONTAINING PROTEIN"/>
    <property type="match status" value="1"/>
</dbReference>
<evidence type="ECO:0000256" key="6">
    <source>
        <dbReference type="ARBA" id="ARBA00023136"/>
    </source>
</evidence>
<dbReference type="Gene3D" id="2.60.40.10">
    <property type="entry name" value="Immunoglobulins"/>
    <property type="match status" value="2"/>
</dbReference>
<dbReference type="InterPro" id="IPR013783">
    <property type="entry name" value="Ig-like_fold"/>
</dbReference>
<evidence type="ECO:0000256" key="9">
    <source>
        <dbReference type="ARBA" id="ARBA00023180"/>
    </source>
</evidence>
<dbReference type="GO" id="GO:0007166">
    <property type="term" value="P:cell surface receptor signaling pathway"/>
    <property type="evidence" value="ECO:0007669"/>
    <property type="project" value="TreeGrafter"/>
</dbReference>
<dbReference type="GO" id="GO:0006955">
    <property type="term" value="P:immune response"/>
    <property type="evidence" value="ECO:0007669"/>
    <property type="project" value="TreeGrafter"/>
</dbReference>
<organism evidence="15 16">
    <name type="scientific">Branchiostoma belcheri</name>
    <name type="common">Amphioxus</name>
    <dbReference type="NCBI Taxonomy" id="7741"/>
    <lineage>
        <taxon>Eukaryota</taxon>
        <taxon>Metazoa</taxon>
        <taxon>Chordata</taxon>
        <taxon>Cephalochordata</taxon>
        <taxon>Leptocardii</taxon>
        <taxon>Amphioxiformes</taxon>
        <taxon>Branchiostomatidae</taxon>
        <taxon>Branchiostoma</taxon>
    </lineage>
</organism>
<dbReference type="InterPro" id="IPR036179">
    <property type="entry name" value="Ig-like_dom_sf"/>
</dbReference>
<evidence type="ECO:0000256" key="5">
    <source>
        <dbReference type="ARBA" id="ARBA00022989"/>
    </source>
</evidence>
<keyword evidence="7" id="KW-1015">Disulfide bond</keyword>
<feature type="signal peptide" evidence="13">
    <location>
        <begin position="1"/>
        <end position="20"/>
    </location>
</feature>
<accession>A0A6P4Y139</accession>
<feature type="compositionally biased region" description="Pro residues" evidence="11">
    <location>
        <begin position="336"/>
        <end position="345"/>
    </location>
</feature>
<dbReference type="InterPro" id="IPR007110">
    <property type="entry name" value="Ig-like_dom"/>
</dbReference>
<comment type="subcellular location">
    <subcellularLocation>
        <location evidence="1">Cell membrane</location>
        <topology evidence="1">Single-pass type I membrane protein</topology>
    </subcellularLocation>
</comment>
<keyword evidence="3 12" id="KW-0812">Transmembrane</keyword>
<dbReference type="Proteomes" id="UP000515135">
    <property type="component" value="Unplaced"/>
</dbReference>
<dbReference type="SMART" id="SM00409">
    <property type="entry name" value="IG"/>
    <property type="match status" value="2"/>
</dbReference>
<evidence type="ECO:0000256" key="1">
    <source>
        <dbReference type="ARBA" id="ARBA00004251"/>
    </source>
</evidence>